<keyword evidence="9" id="KW-0378">Hydrolase</keyword>
<keyword evidence="7" id="KW-0963">Cytoplasm</keyword>
<dbReference type="PANTHER" id="PTHR12143:SF19">
    <property type="entry name" value="PEPTIDE-N(4)-(N-ACETYL-BETA-GLUCOSAMINYL)ASPARAGINE AMIDASE"/>
    <property type="match status" value="1"/>
</dbReference>
<evidence type="ECO:0000256" key="1">
    <source>
        <dbReference type="ARBA" id="ARBA00001650"/>
    </source>
</evidence>
<dbReference type="PROSITE" id="PS51398">
    <property type="entry name" value="PAW"/>
    <property type="match status" value="1"/>
</dbReference>
<evidence type="ECO:0000256" key="14">
    <source>
        <dbReference type="PROSITE-ProRule" id="PRU00731"/>
    </source>
</evidence>
<comment type="function">
    <text evidence="11">Specifically deglycosylates the denatured form of N-linked glycoproteins in the cytoplasm and assists their proteasome-mediated degradation. Cleaves the beta-aspartyl-glucosamine (GlcNAc) of the glycan and the amide side chain of Asn, converting Asn to Asp. Prefers proteins containing high-mannose over those bearing complex type oligosaccharides. Can recognize misfolded proteins in the endoplasmic reticulum that are exported to the cytosol to be destroyed and deglycosylate them, while it has no activity toward native proteins. Deglycosylation is a prerequisite for subsequent proteasome-mediated degradation of some, but not all, misfolded glycoproteins.</text>
</comment>
<evidence type="ECO:0000256" key="5">
    <source>
        <dbReference type="ARBA" id="ARBA00012158"/>
    </source>
</evidence>
<proteinExistence type="inferred from homology"/>
<evidence type="ECO:0000256" key="7">
    <source>
        <dbReference type="ARBA" id="ARBA00022490"/>
    </source>
</evidence>
<dbReference type="Gene3D" id="1.20.58.2190">
    <property type="match status" value="1"/>
</dbReference>
<dbReference type="EC" id="3.5.1.52" evidence="5"/>
<dbReference type="SMART" id="SM00460">
    <property type="entry name" value="TGc"/>
    <property type="match status" value="1"/>
</dbReference>
<feature type="domain" description="PAW" evidence="16">
    <location>
        <begin position="474"/>
        <end position="675"/>
    </location>
</feature>
<evidence type="ECO:0000259" key="16">
    <source>
        <dbReference type="PROSITE" id="PS51398"/>
    </source>
</evidence>
<evidence type="ECO:0000313" key="17">
    <source>
        <dbReference type="EMBL" id="PVD20244.1"/>
    </source>
</evidence>
<evidence type="ECO:0000256" key="11">
    <source>
        <dbReference type="ARBA" id="ARBA00024870"/>
    </source>
</evidence>
<dbReference type="STRING" id="400727.A0A2T7NGD9"/>
<comment type="similarity">
    <text evidence="4 14">Belongs to the transglutaminase-like superfamily. PNGase family.</text>
</comment>
<comment type="caution">
    <text evidence="17">The sequence shown here is derived from an EMBL/GenBank/DDBJ whole genome shotgun (WGS) entry which is preliminary data.</text>
</comment>
<dbReference type="SUPFAM" id="SSF49785">
    <property type="entry name" value="Galactose-binding domain-like"/>
    <property type="match status" value="1"/>
</dbReference>
<accession>A0A2T7NGD9</accession>
<dbReference type="InterPro" id="IPR018997">
    <property type="entry name" value="PUB_domain"/>
</dbReference>
<dbReference type="FunFam" id="2.20.25.10:FF:000011">
    <property type="entry name" value="peptide-N(4)-(N-acetyl-beta- glucosaminyl)asparagine amidase"/>
    <property type="match status" value="1"/>
</dbReference>
<dbReference type="InterPro" id="IPR006588">
    <property type="entry name" value="Peptide_N_glycanase_PAW_dom"/>
</dbReference>
<dbReference type="Pfam" id="PF04721">
    <property type="entry name" value="PAW"/>
    <property type="match status" value="1"/>
</dbReference>
<keyword evidence="10" id="KW-0862">Zinc</keyword>
<feature type="region of interest" description="Disordered" evidence="15">
    <location>
        <begin position="105"/>
        <end position="125"/>
    </location>
</feature>
<dbReference type="Proteomes" id="UP000245119">
    <property type="component" value="Linkage Group LG13"/>
</dbReference>
<dbReference type="Gene3D" id="2.20.25.10">
    <property type="match status" value="1"/>
</dbReference>
<evidence type="ECO:0000313" key="18">
    <source>
        <dbReference type="Proteomes" id="UP000245119"/>
    </source>
</evidence>
<dbReference type="InterPro" id="IPR038680">
    <property type="entry name" value="PAW_sf"/>
</dbReference>
<dbReference type="InterPro" id="IPR038765">
    <property type="entry name" value="Papain-like_cys_pep_sf"/>
</dbReference>
<dbReference type="SUPFAM" id="SSF54001">
    <property type="entry name" value="Cysteine proteinases"/>
    <property type="match status" value="1"/>
</dbReference>
<dbReference type="SMART" id="SM00613">
    <property type="entry name" value="PAW"/>
    <property type="match status" value="1"/>
</dbReference>
<dbReference type="GO" id="GO:0005634">
    <property type="term" value="C:nucleus"/>
    <property type="evidence" value="ECO:0007669"/>
    <property type="project" value="TreeGrafter"/>
</dbReference>
<dbReference type="InterPro" id="IPR008979">
    <property type="entry name" value="Galactose-bd-like_sf"/>
</dbReference>
<comment type="subcellular location">
    <subcellularLocation>
        <location evidence="3">Cytoplasm</location>
    </subcellularLocation>
</comment>
<name>A0A2T7NGD9_POMCA</name>
<dbReference type="AlphaFoldDB" id="A0A2T7NGD9"/>
<evidence type="ECO:0000256" key="6">
    <source>
        <dbReference type="ARBA" id="ARBA00018546"/>
    </source>
</evidence>
<evidence type="ECO:0000256" key="4">
    <source>
        <dbReference type="ARBA" id="ARBA00009390"/>
    </source>
</evidence>
<organism evidence="17 18">
    <name type="scientific">Pomacea canaliculata</name>
    <name type="common">Golden apple snail</name>
    <dbReference type="NCBI Taxonomy" id="400727"/>
    <lineage>
        <taxon>Eukaryota</taxon>
        <taxon>Metazoa</taxon>
        <taxon>Spiralia</taxon>
        <taxon>Lophotrochozoa</taxon>
        <taxon>Mollusca</taxon>
        <taxon>Gastropoda</taxon>
        <taxon>Caenogastropoda</taxon>
        <taxon>Architaenioglossa</taxon>
        <taxon>Ampullarioidea</taxon>
        <taxon>Ampullariidae</taxon>
        <taxon>Pomacea</taxon>
    </lineage>
</organism>
<dbReference type="EMBL" id="PZQS01000013">
    <property type="protein sequence ID" value="PVD20244.1"/>
    <property type="molecule type" value="Genomic_DNA"/>
</dbReference>
<evidence type="ECO:0000256" key="3">
    <source>
        <dbReference type="ARBA" id="ARBA00004496"/>
    </source>
</evidence>
<dbReference type="OMA" id="ENHYCSQ"/>
<gene>
    <name evidence="17" type="ORF">C0Q70_20740</name>
</gene>
<keyword evidence="8" id="KW-0479">Metal-binding</keyword>
<dbReference type="Pfam" id="PF01841">
    <property type="entry name" value="Transglut_core"/>
    <property type="match status" value="1"/>
</dbReference>
<evidence type="ECO:0000256" key="9">
    <source>
        <dbReference type="ARBA" id="ARBA00022801"/>
    </source>
</evidence>
<sequence length="675" mass="76961">MAFSGNAVHQLLTNNSKDDFLSASELLLRLANNVLENPNDVKYRRIRVGNPLVQSKLLPVVGGMECLFDMGFVEDGEYLTLPANNNLRAVQQIRDEISVLCQRVRRAEDDSSSNGPSRQRQEEPFMPSLAQNFEDSQQRTMAAAASSLSAMSSTLSSSATPTAQASLVAAGAPVQEQRIQTIDDLKRSESAFFARLQSGMSQVLLYEDPLLQDKARALVPTARLMQEAEVRLQECRSEDPSSSLDVKDCLVLELLNWFKKSFFIWVDCLPCEKCGGSTHHAGSSVPTEEEALWGGSRVEKHQCDTCNAFTRFPRYNHPAKLLETRRGRCGEWANCFTLCCRALRLEARYVLDWTDHVWTEVYSQSQRRWVHCDPCENVCDKPLLYEEGWGKKLTYVIGFSKDDIQDVTWRYSAKHQEVLARRNSCRESWLINTIHQLFNKMLQTMSESRKQEMLHRLVVELVEFMTPKAAANQSLQGRTTGSLAWRLARGELGTPEPAKKFQYVFRLLEDEKHSERVYIKYSCAKDIYIRESQSGSTKHWYSCTYNTRFIFRKEESDWKMVYLAREDNSSSAEISWKFDLSGEDLCISRLELRAPSATYENGVVSWRLCADGQCFTVPGPQLNNFQSFDLHRSQTLVLTAVLTGGRGDVAWQHTQLFRQGVDDAEFPFQIVLHLS</sequence>
<dbReference type="InterPro" id="IPR036339">
    <property type="entry name" value="PUB-like_dom_sf"/>
</dbReference>
<dbReference type="InterPro" id="IPR050883">
    <property type="entry name" value="PNGase"/>
</dbReference>
<dbReference type="Gene3D" id="3.10.620.30">
    <property type="match status" value="1"/>
</dbReference>
<protein>
    <recommendedName>
        <fullName evidence="6">Peptide-N(4)-(N-acetyl-beta-glucosaminyl)asparagine amidase</fullName>
        <ecNumber evidence="5">3.5.1.52</ecNumber>
    </recommendedName>
    <alternativeName>
        <fullName evidence="12">N-glycanase 1</fullName>
    </alternativeName>
    <alternativeName>
        <fullName evidence="13">Peptide:N-glycanase</fullName>
    </alternativeName>
</protein>
<dbReference type="OrthoDB" id="409136at2759"/>
<evidence type="ECO:0000256" key="2">
    <source>
        <dbReference type="ARBA" id="ARBA00001947"/>
    </source>
</evidence>
<reference evidence="17 18" key="1">
    <citation type="submission" date="2018-04" db="EMBL/GenBank/DDBJ databases">
        <title>The genome of golden apple snail Pomacea canaliculata provides insight into stress tolerance and invasive adaptation.</title>
        <authorList>
            <person name="Liu C."/>
            <person name="Liu B."/>
            <person name="Ren Y."/>
            <person name="Zhang Y."/>
            <person name="Wang H."/>
            <person name="Li S."/>
            <person name="Jiang F."/>
            <person name="Yin L."/>
            <person name="Zhang G."/>
            <person name="Qian W."/>
            <person name="Fan W."/>
        </authorList>
    </citation>
    <scope>NUCLEOTIDE SEQUENCE [LARGE SCALE GENOMIC DNA]</scope>
    <source>
        <strain evidence="17">SZHN2017</strain>
        <tissue evidence="17">Muscle</tissue>
    </source>
</reference>
<dbReference type="GO" id="GO:0046872">
    <property type="term" value="F:metal ion binding"/>
    <property type="evidence" value="ECO:0007669"/>
    <property type="project" value="UniProtKB-KW"/>
</dbReference>
<dbReference type="FunFam" id="2.60.120.1020:FF:000001">
    <property type="entry name" value="Peptide-N(4)-(N-acetyl-beta-glucosaminyl)asparagine amidase"/>
    <property type="match status" value="1"/>
</dbReference>
<dbReference type="PANTHER" id="PTHR12143">
    <property type="entry name" value="PEPTIDE N-GLYCANASE PNGASE -RELATED"/>
    <property type="match status" value="1"/>
</dbReference>
<evidence type="ECO:0000256" key="12">
    <source>
        <dbReference type="ARBA" id="ARBA00029604"/>
    </source>
</evidence>
<comment type="cofactor">
    <cofactor evidence="2">
        <name>Zn(2+)</name>
        <dbReference type="ChEBI" id="CHEBI:29105"/>
    </cofactor>
</comment>
<dbReference type="GO" id="GO:0000224">
    <property type="term" value="F:peptide-N4-(N-acetyl-beta-glucosaminyl)asparagine amidase activity"/>
    <property type="evidence" value="ECO:0007669"/>
    <property type="project" value="UniProtKB-EC"/>
</dbReference>
<evidence type="ECO:0000256" key="15">
    <source>
        <dbReference type="SAM" id="MobiDB-lite"/>
    </source>
</evidence>
<comment type="catalytic activity">
    <reaction evidence="1">
        <text>Hydrolysis of an N(4)-(acetyl-beta-D-glucosaminyl)asparagine residue in which the glucosamine residue may be further glycosylated, to yield a (substituted) N-acetyl-beta-D-glucosaminylamine and a peptide containing an aspartate residue.</text>
        <dbReference type="EC" id="3.5.1.52"/>
    </reaction>
</comment>
<dbReference type="SUPFAM" id="SSF143503">
    <property type="entry name" value="PUG domain-like"/>
    <property type="match status" value="1"/>
</dbReference>
<dbReference type="SMART" id="SM00580">
    <property type="entry name" value="PUG"/>
    <property type="match status" value="1"/>
</dbReference>
<dbReference type="GO" id="GO:0005829">
    <property type="term" value="C:cytosol"/>
    <property type="evidence" value="ECO:0007669"/>
    <property type="project" value="TreeGrafter"/>
</dbReference>
<dbReference type="GO" id="GO:0006516">
    <property type="term" value="P:glycoprotein catabolic process"/>
    <property type="evidence" value="ECO:0007669"/>
    <property type="project" value="InterPro"/>
</dbReference>
<dbReference type="InterPro" id="IPR002931">
    <property type="entry name" value="Transglutaminase-like"/>
</dbReference>
<evidence type="ECO:0000256" key="8">
    <source>
        <dbReference type="ARBA" id="ARBA00022723"/>
    </source>
</evidence>
<evidence type="ECO:0000256" key="13">
    <source>
        <dbReference type="ARBA" id="ARBA00032901"/>
    </source>
</evidence>
<evidence type="ECO:0000256" key="10">
    <source>
        <dbReference type="ARBA" id="ARBA00022833"/>
    </source>
</evidence>
<dbReference type="Gene3D" id="2.60.120.1020">
    <property type="entry name" value="Peptide N glycanase, PAW domain"/>
    <property type="match status" value="1"/>
</dbReference>
<dbReference type="Pfam" id="PF09409">
    <property type="entry name" value="PUB"/>
    <property type="match status" value="1"/>
</dbReference>
<keyword evidence="18" id="KW-1185">Reference proteome</keyword>